<sequence length="32" mass="3554">MVRAGSCKVTSFVVLLWSCRNGWCLVLTVLVL</sequence>
<keyword evidence="1" id="KW-0812">Transmembrane</keyword>
<organism evidence="2">
    <name type="scientific">Arundo donax</name>
    <name type="common">Giant reed</name>
    <name type="synonym">Donax arundinaceus</name>
    <dbReference type="NCBI Taxonomy" id="35708"/>
    <lineage>
        <taxon>Eukaryota</taxon>
        <taxon>Viridiplantae</taxon>
        <taxon>Streptophyta</taxon>
        <taxon>Embryophyta</taxon>
        <taxon>Tracheophyta</taxon>
        <taxon>Spermatophyta</taxon>
        <taxon>Magnoliopsida</taxon>
        <taxon>Liliopsida</taxon>
        <taxon>Poales</taxon>
        <taxon>Poaceae</taxon>
        <taxon>PACMAD clade</taxon>
        <taxon>Arundinoideae</taxon>
        <taxon>Arundineae</taxon>
        <taxon>Arundo</taxon>
    </lineage>
</organism>
<proteinExistence type="predicted"/>
<name>A0A0A8ZWC1_ARUDO</name>
<keyword evidence="1" id="KW-1133">Transmembrane helix</keyword>
<dbReference type="AlphaFoldDB" id="A0A0A8ZWC1"/>
<evidence type="ECO:0000313" key="2">
    <source>
        <dbReference type="EMBL" id="JAD42038.1"/>
    </source>
</evidence>
<protein>
    <submittedName>
        <fullName evidence="2">Uncharacterized protein</fullName>
    </submittedName>
</protein>
<evidence type="ECO:0000256" key="1">
    <source>
        <dbReference type="SAM" id="Phobius"/>
    </source>
</evidence>
<accession>A0A0A8ZWC1</accession>
<dbReference type="EMBL" id="GBRH01255857">
    <property type="protein sequence ID" value="JAD42038.1"/>
    <property type="molecule type" value="Transcribed_RNA"/>
</dbReference>
<reference evidence="2" key="1">
    <citation type="submission" date="2014-09" db="EMBL/GenBank/DDBJ databases">
        <authorList>
            <person name="Magalhaes I.L.F."/>
            <person name="Oliveira U."/>
            <person name="Santos F.R."/>
            <person name="Vidigal T.H.D.A."/>
            <person name="Brescovit A.D."/>
            <person name="Santos A.J."/>
        </authorList>
    </citation>
    <scope>NUCLEOTIDE SEQUENCE</scope>
    <source>
        <tissue evidence="2">Shoot tissue taken approximately 20 cm above the soil surface</tissue>
    </source>
</reference>
<keyword evidence="1" id="KW-0472">Membrane</keyword>
<feature type="transmembrane region" description="Helical" evidence="1">
    <location>
        <begin position="12"/>
        <end position="31"/>
    </location>
</feature>
<reference evidence="2" key="2">
    <citation type="journal article" date="2015" name="Data Brief">
        <title>Shoot transcriptome of the giant reed, Arundo donax.</title>
        <authorList>
            <person name="Barrero R.A."/>
            <person name="Guerrero F.D."/>
            <person name="Moolhuijzen P."/>
            <person name="Goolsby J.A."/>
            <person name="Tidwell J."/>
            <person name="Bellgard S.E."/>
            <person name="Bellgard M.I."/>
        </authorList>
    </citation>
    <scope>NUCLEOTIDE SEQUENCE</scope>
    <source>
        <tissue evidence="2">Shoot tissue taken approximately 20 cm above the soil surface</tissue>
    </source>
</reference>